<feature type="non-terminal residue" evidence="1">
    <location>
        <position position="85"/>
    </location>
</feature>
<accession>A0ABR6EQJ5</accession>
<sequence length="85" mass="9033">ISEQYGLATEWGTYGFAPVVWSAGGSLLKDGKAAGALDAPGVVSAMRTFQSWKTYVDANTDGNAFAKGRVALSWVGHWAYPAYSK</sequence>
<dbReference type="SUPFAM" id="SSF53850">
    <property type="entry name" value="Periplasmic binding protein-like II"/>
    <property type="match status" value="1"/>
</dbReference>
<keyword evidence="2" id="KW-1185">Reference proteome</keyword>
<protein>
    <submittedName>
        <fullName evidence="1">Sugar ABC transporter substrate-binding protein</fullName>
    </submittedName>
</protein>
<evidence type="ECO:0000313" key="1">
    <source>
        <dbReference type="EMBL" id="MBB1247352.1"/>
    </source>
</evidence>
<dbReference type="Gene3D" id="3.40.190.10">
    <property type="entry name" value="Periplasmic binding protein-like II"/>
    <property type="match status" value="1"/>
</dbReference>
<dbReference type="EMBL" id="WMLF01000990">
    <property type="protein sequence ID" value="MBB1247352.1"/>
    <property type="molecule type" value="Genomic_DNA"/>
</dbReference>
<organism evidence="1 2">
    <name type="scientific">Streptomyces durbertensis</name>
    <dbReference type="NCBI Taxonomy" id="2448886"/>
    <lineage>
        <taxon>Bacteria</taxon>
        <taxon>Bacillati</taxon>
        <taxon>Actinomycetota</taxon>
        <taxon>Actinomycetes</taxon>
        <taxon>Kitasatosporales</taxon>
        <taxon>Streptomycetaceae</taxon>
        <taxon>Streptomyces</taxon>
    </lineage>
</organism>
<reference evidence="2" key="1">
    <citation type="journal article" date="2020" name="Syst. Appl. Microbiol.">
        <title>Streptomyces alkaliterrae sp. nov., isolated from an alkaline soil, and emended descriptions of Streptomyces alkaliphilus, Streptomyces calidiresistens and Streptomyces durbertensis.</title>
        <authorList>
            <person name="Swiecimska M."/>
            <person name="Golinska P."/>
            <person name="Nouioui I."/>
            <person name="Wypij M."/>
            <person name="Rai M."/>
            <person name="Sangal V."/>
            <person name="Goodfellow M."/>
        </authorList>
    </citation>
    <scope>NUCLEOTIDE SEQUENCE [LARGE SCALE GENOMIC DNA]</scope>
    <source>
        <strain evidence="2">DSM 104538</strain>
    </source>
</reference>
<name>A0ABR6EQJ5_9ACTN</name>
<proteinExistence type="predicted"/>
<gene>
    <name evidence="1" type="ORF">GL263_28010</name>
</gene>
<evidence type="ECO:0000313" key="2">
    <source>
        <dbReference type="Proteomes" id="UP000766698"/>
    </source>
</evidence>
<comment type="caution">
    <text evidence="1">The sequence shown here is derived from an EMBL/GenBank/DDBJ whole genome shotgun (WGS) entry which is preliminary data.</text>
</comment>
<dbReference type="Proteomes" id="UP000766698">
    <property type="component" value="Unassembled WGS sequence"/>
</dbReference>
<feature type="non-terminal residue" evidence="1">
    <location>
        <position position="1"/>
    </location>
</feature>